<evidence type="ECO:0000256" key="9">
    <source>
        <dbReference type="ARBA" id="ARBA00063372"/>
    </source>
</evidence>
<evidence type="ECO:0000256" key="4">
    <source>
        <dbReference type="ARBA" id="ARBA00022499"/>
    </source>
</evidence>
<dbReference type="PANTHER" id="PTHR45700:SF2">
    <property type="entry name" value="UBIQUITIN-PROTEIN LIGASE E3C"/>
    <property type="match status" value="1"/>
</dbReference>
<evidence type="ECO:0000256" key="11">
    <source>
        <dbReference type="ARBA" id="ARBA00077269"/>
    </source>
</evidence>
<dbReference type="SUPFAM" id="SSF56204">
    <property type="entry name" value="Hect, E3 ligase catalytic domain"/>
    <property type="match status" value="1"/>
</dbReference>
<dbReference type="GO" id="GO:0006511">
    <property type="term" value="P:ubiquitin-dependent protein catabolic process"/>
    <property type="evidence" value="ECO:0007669"/>
    <property type="project" value="TreeGrafter"/>
</dbReference>
<dbReference type="EC" id="2.3.2.26" evidence="3"/>
<dbReference type="FunFam" id="3.30.2160.10:FF:000002">
    <property type="entry name" value="Putative Ubiquitin-protein ligase E3C"/>
    <property type="match status" value="1"/>
</dbReference>
<comment type="subunit">
    <text evidence="9">Interacts with 26S proteasomes. Interacts (via the HECT domain) with UBE2D1 and, less efficiently, with UBE2L3.</text>
</comment>
<protein>
    <recommendedName>
        <fullName evidence="10">Ubiquitin-protein ligase E3C</fullName>
        <ecNumber evidence="3">2.3.2.26</ecNumber>
    </recommendedName>
    <alternativeName>
        <fullName evidence="11">HECT-type ubiquitin transferase E3C</fullName>
    </alternativeName>
    <alternativeName>
        <fullName evidence="12">RTA-associated ubiquitin ligase</fullName>
    </alternativeName>
</protein>
<evidence type="ECO:0000313" key="16">
    <source>
        <dbReference type="Ensembl" id="ENSOSIP00000009691.1"/>
    </source>
</evidence>
<dbReference type="GeneTree" id="ENSGT00940000156321"/>
<feature type="compositionally biased region" description="Basic and acidic residues" evidence="14">
    <location>
        <begin position="20"/>
        <end position="41"/>
    </location>
</feature>
<dbReference type="FunFam" id="3.90.1750.10:FF:000014">
    <property type="entry name" value="Putative Ubiquitin-protein ligase E3C"/>
    <property type="match status" value="1"/>
</dbReference>
<dbReference type="Pfam" id="PF00632">
    <property type="entry name" value="HECT"/>
    <property type="match status" value="1"/>
</dbReference>
<keyword evidence="7" id="KW-0832">Ubl conjugation</keyword>
<evidence type="ECO:0000313" key="17">
    <source>
        <dbReference type="Proteomes" id="UP000694383"/>
    </source>
</evidence>
<evidence type="ECO:0000256" key="14">
    <source>
        <dbReference type="SAM" id="MobiDB-lite"/>
    </source>
</evidence>
<dbReference type="GO" id="GO:0061630">
    <property type="term" value="F:ubiquitin protein ligase activity"/>
    <property type="evidence" value="ECO:0007669"/>
    <property type="project" value="UniProtKB-EC"/>
</dbReference>
<dbReference type="Ensembl" id="ENSOSIT00000010324.1">
    <property type="protein sequence ID" value="ENSOSIP00000009691.1"/>
    <property type="gene ID" value="ENSOSIG00000006068.1"/>
</dbReference>
<reference evidence="16" key="2">
    <citation type="submission" date="2025-09" db="UniProtKB">
        <authorList>
            <consortium name="Ensembl"/>
        </authorList>
    </citation>
    <scope>IDENTIFICATION</scope>
</reference>
<evidence type="ECO:0000256" key="5">
    <source>
        <dbReference type="ARBA" id="ARBA00022679"/>
    </source>
</evidence>
<reference evidence="16" key="1">
    <citation type="submission" date="2025-08" db="UniProtKB">
        <authorList>
            <consortium name="Ensembl"/>
        </authorList>
    </citation>
    <scope>IDENTIFICATION</scope>
</reference>
<evidence type="ECO:0000256" key="7">
    <source>
        <dbReference type="ARBA" id="ARBA00022843"/>
    </source>
</evidence>
<feature type="region of interest" description="Disordered" evidence="14">
    <location>
        <begin position="356"/>
        <end position="382"/>
    </location>
</feature>
<comment type="pathway">
    <text evidence="2">Protein modification; protein ubiquitination.</text>
</comment>
<dbReference type="FunFam" id="3.30.2410.10:FF:000011">
    <property type="entry name" value="Putative Ubiquitin-protein ligase E3C"/>
    <property type="match status" value="1"/>
</dbReference>
<dbReference type="PANTHER" id="PTHR45700">
    <property type="entry name" value="UBIQUITIN-PROTEIN LIGASE E3C"/>
    <property type="match status" value="1"/>
</dbReference>
<dbReference type="Gene3D" id="3.30.2410.10">
    <property type="entry name" value="Hect, E3 ligase catalytic domain"/>
    <property type="match status" value="1"/>
</dbReference>
<evidence type="ECO:0000256" key="1">
    <source>
        <dbReference type="ARBA" id="ARBA00000885"/>
    </source>
</evidence>
<dbReference type="CDD" id="cd00078">
    <property type="entry name" value="HECTc"/>
    <property type="match status" value="1"/>
</dbReference>
<evidence type="ECO:0000256" key="2">
    <source>
        <dbReference type="ARBA" id="ARBA00004906"/>
    </source>
</evidence>
<keyword evidence="5" id="KW-0808">Transferase</keyword>
<dbReference type="Proteomes" id="UP000694383">
    <property type="component" value="Unplaced"/>
</dbReference>
<keyword evidence="6 13" id="KW-0833">Ubl conjugation pathway</keyword>
<keyword evidence="4" id="KW-1017">Isopeptide bond</keyword>
<evidence type="ECO:0000256" key="8">
    <source>
        <dbReference type="ARBA" id="ARBA00061050"/>
    </source>
</evidence>
<feature type="region of interest" description="Disordered" evidence="14">
    <location>
        <begin position="1"/>
        <end position="41"/>
    </location>
</feature>
<dbReference type="InterPro" id="IPR035983">
    <property type="entry name" value="Hect_E3_ubiquitin_ligase"/>
</dbReference>
<evidence type="ECO:0000256" key="12">
    <source>
        <dbReference type="ARBA" id="ARBA00081642"/>
    </source>
</evidence>
<evidence type="ECO:0000256" key="13">
    <source>
        <dbReference type="PROSITE-ProRule" id="PRU00104"/>
    </source>
</evidence>
<dbReference type="InterPro" id="IPR044611">
    <property type="entry name" value="E3A/B/C-like"/>
</dbReference>
<comment type="similarity">
    <text evidence="8">Belongs to the UBE3C family.</text>
</comment>
<accession>A0A8C8DJ98</accession>
<comment type="catalytic activity">
    <reaction evidence="1">
        <text>S-ubiquitinyl-[E2 ubiquitin-conjugating enzyme]-L-cysteine + [acceptor protein]-L-lysine = [E2 ubiquitin-conjugating enzyme]-L-cysteine + N(6)-ubiquitinyl-[acceptor protein]-L-lysine.</text>
        <dbReference type="EC" id="2.3.2.26"/>
    </reaction>
</comment>
<dbReference type="Gene3D" id="3.90.1750.10">
    <property type="entry name" value="Hect, E3 ligase catalytic domains"/>
    <property type="match status" value="1"/>
</dbReference>
<dbReference type="PROSITE" id="PS50237">
    <property type="entry name" value="HECT"/>
    <property type="match status" value="1"/>
</dbReference>
<name>A0A8C8DJ98_9TELE</name>
<feature type="active site" description="Glycyl thioester intermediate" evidence="13">
    <location>
        <position position="972"/>
    </location>
</feature>
<dbReference type="Gene3D" id="3.30.2160.10">
    <property type="entry name" value="Hect, E3 ligase catalytic domain"/>
    <property type="match status" value="1"/>
</dbReference>
<evidence type="ECO:0000256" key="3">
    <source>
        <dbReference type="ARBA" id="ARBA00012485"/>
    </source>
</evidence>
<dbReference type="AlphaFoldDB" id="A0A8C8DJ98"/>
<keyword evidence="17" id="KW-1185">Reference proteome</keyword>
<evidence type="ECO:0000256" key="10">
    <source>
        <dbReference type="ARBA" id="ARBA00067506"/>
    </source>
</evidence>
<feature type="compositionally biased region" description="Basic and acidic residues" evidence="14">
    <location>
        <begin position="1"/>
        <end position="10"/>
    </location>
</feature>
<evidence type="ECO:0000259" key="15">
    <source>
        <dbReference type="PROSITE" id="PS50237"/>
    </source>
</evidence>
<evidence type="ECO:0000256" key="6">
    <source>
        <dbReference type="ARBA" id="ARBA00022786"/>
    </source>
</evidence>
<feature type="domain" description="HECT" evidence="15">
    <location>
        <begin position="665"/>
        <end position="1004"/>
    </location>
</feature>
<dbReference type="GO" id="GO:0000209">
    <property type="term" value="P:protein polyubiquitination"/>
    <property type="evidence" value="ECO:0007669"/>
    <property type="project" value="InterPro"/>
</dbReference>
<dbReference type="SMART" id="SM00119">
    <property type="entry name" value="HECTc"/>
    <property type="match status" value="1"/>
</dbReference>
<sequence>MFSFEGDFKTRPKVSLGGASKKEEKASLLHRTQEERRKREDERKRLKNAIIIQSYIRGYQDMKQQYAIQRAQFDTFVSQTQAGGAQHVLDSSDLCLLSRQLIFFYRQNLDSHRLIWLCQNLVKHNRLFVKLLTTPQKQTCMFQIRRILGFCCRLLQNSTDDRLNVAVPMRMLEVFSSEKTYLSVILDANYVALILEQILHYMVQKGYYRSLYILVNHRLPSSLEYSDAPSVPLASTLLEHMLKPLHFTYSSCTTGARQFVFAAFTEEFISAPFTEQIFHFFIPALSDCRISFPFEAFLSSLQATVVSSSAAQSQAPWLLYFVLFTGENRLGSLSEEGLLLYLRALQTLLPLLPVSESSSRPEVSSDSEDEDDTKIHPPTMQDNSRISVQQITEECIHKLDTKQQTNALLNLVWRDSASEDVFTMMASICHTLMVQHRLMVPKVRLLYSLAFNARFLQHLWHLITSMTTKMITGSMVPLLQLISRGSPMSFEDSNRIIPLFYLFSSLFSHSLISVHDSEFFGHEMEGHVQSFMMPFTLSELVALSRCLRDACLGIIKLAYPETKTEHREEYMAAFRSVGVKTNNEVQQRIQAEQKRWVQLFKVITNLVKMVKARDIRRPFCPEGHWLSDEVNIRADKVTQLYVPSARHVWRTRRMGRIGPLQSTLDEPDLKKRIRVHLLNAHGLDEAGIDGGGIFREFLNELLKSGFNPNQGFFKTTNEGLLYPNPAAEMLVGESFTRHYYFLGRILGKALYENMLVELPFASFFLSKLLGTSADVDIHHLASLDPEMYRNLLFLKSYEDDVEELGLNFTVVNNDLGEAQVVELKPGGKDIPVTTANRIAYIHLVADYRLNKHMRPHCLAFRQGLANVVNLEWLRMFDQQEIQVLISGAYVPISLEDLKNFTNYSGGYSANHPVIQIFWEVVEGFTEEEKRKLLRFVTSCSRPPLLGFKELHPAFCIHNGGNDLERLPTASTCMNLLKLPEFCDQQSMRSKLLYAIESSAGFELS</sequence>
<organism evidence="16 17">
    <name type="scientific">Oryzias sinensis</name>
    <name type="common">Chinese medaka</name>
    <dbReference type="NCBI Taxonomy" id="183150"/>
    <lineage>
        <taxon>Eukaryota</taxon>
        <taxon>Metazoa</taxon>
        <taxon>Chordata</taxon>
        <taxon>Craniata</taxon>
        <taxon>Vertebrata</taxon>
        <taxon>Euteleostomi</taxon>
        <taxon>Actinopterygii</taxon>
        <taxon>Neopterygii</taxon>
        <taxon>Teleostei</taxon>
        <taxon>Neoteleostei</taxon>
        <taxon>Acanthomorphata</taxon>
        <taxon>Ovalentaria</taxon>
        <taxon>Atherinomorphae</taxon>
        <taxon>Beloniformes</taxon>
        <taxon>Adrianichthyidae</taxon>
        <taxon>Oryziinae</taxon>
        <taxon>Oryzias</taxon>
    </lineage>
</organism>
<proteinExistence type="inferred from homology"/>
<dbReference type="InterPro" id="IPR000569">
    <property type="entry name" value="HECT_dom"/>
</dbReference>